<gene>
    <name evidence="1" type="ORF">NSCI0253_LOCUS637</name>
</gene>
<sequence>MARGNVSAYGGDGLKISWRPPSDFGLISRDEIDGRPLADELKTPRCPVFVLHGGDHFTVIWVVGAETEVLDCWHWNGLPPSRGMFRVQLRGASLAPPRPAPDVAVQTHWRVTVGELESIVQADPEHKKLRPGAWRTHSYELALVTAEVEAEDQSNPRPDGVPAPIKFDQGEAPTGSWRCASCYQTRFKTMCFGENLSGTTTCKHCGRLQSDVGWTIWRQYSQLPKKIQRRIDRAFGPKILSVVRTRWPEAELAVFDAASGAMVDIGAEPQPARMPAC</sequence>
<evidence type="ECO:0000313" key="1">
    <source>
        <dbReference type="EMBL" id="CAD8826291.1"/>
    </source>
</evidence>
<name>A0A7S1EVE5_NOCSC</name>
<proteinExistence type="predicted"/>
<dbReference type="EMBL" id="HBFQ01000969">
    <property type="protein sequence ID" value="CAD8826291.1"/>
    <property type="molecule type" value="Transcribed_RNA"/>
</dbReference>
<reference evidence="1" key="1">
    <citation type="submission" date="2021-01" db="EMBL/GenBank/DDBJ databases">
        <authorList>
            <person name="Corre E."/>
            <person name="Pelletier E."/>
            <person name="Niang G."/>
            <person name="Scheremetjew M."/>
            <person name="Finn R."/>
            <person name="Kale V."/>
            <person name="Holt S."/>
            <person name="Cochrane G."/>
            <person name="Meng A."/>
            <person name="Brown T."/>
            <person name="Cohen L."/>
        </authorList>
    </citation>
    <scope>NUCLEOTIDE SEQUENCE</scope>
</reference>
<accession>A0A7S1EVE5</accession>
<organism evidence="1">
    <name type="scientific">Noctiluca scintillans</name>
    <name type="common">Sea sparkle</name>
    <name type="synonym">Red tide dinoflagellate</name>
    <dbReference type="NCBI Taxonomy" id="2966"/>
    <lineage>
        <taxon>Eukaryota</taxon>
        <taxon>Sar</taxon>
        <taxon>Alveolata</taxon>
        <taxon>Dinophyceae</taxon>
        <taxon>Noctilucales</taxon>
        <taxon>Noctilucaceae</taxon>
        <taxon>Noctiluca</taxon>
    </lineage>
</organism>
<dbReference type="AlphaFoldDB" id="A0A7S1EVE5"/>
<protein>
    <submittedName>
        <fullName evidence="1">Uncharacterized protein</fullName>
    </submittedName>
</protein>